<dbReference type="Gene3D" id="3.40.50.2300">
    <property type="match status" value="1"/>
</dbReference>
<gene>
    <name evidence="1" type="primary">nmdar1</name>
</gene>
<reference evidence="1" key="1">
    <citation type="journal article" date="2006" name="Neurosci. Lett.">
        <title>Identification and localisation of the NR1 sub-unit homologue of the NMDA glutamate receptor in the honeybee brain.</title>
        <authorList>
            <person name="Zannat M.T."/>
            <person name="Locatelli F."/>
            <person name="Rybak J."/>
            <person name="Menzel R."/>
            <person name="Leboulle G."/>
        </authorList>
    </citation>
    <scope>NUCLEOTIDE SEQUENCE</scope>
    <source>
        <tissue evidence="1">Brain</tissue>
    </source>
</reference>
<keyword evidence="1" id="KW-0675">Receptor</keyword>
<sequence length="138" mass="15590">MKYESIALFISLIILNDEIYNIIASPQLNNPTLFMIGGVFSNNKSKKYFEQTLNELNFNLNYVNKGVTYKHTIIEMDSNPIKTALSVCKSLIERQVYAVVVSHPLTGDSDIRQRPIPRSDDIRLSPAAYTANVSHLIV</sequence>
<evidence type="ECO:0000313" key="1">
    <source>
        <dbReference type="EMBL" id="CAJ09695.1"/>
    </source>
</evidence>
<accession>Q4QYZ2</accession>
<dbReference type="AlphaFoldDB" id="Q4QYZ2"/>
<organism evidence="1">
    <name type="scientific">Apis mellifera carnica</name>
    <name type="common">Carniolan honeybee</name>
    <dbReference type="NCBI Taxonomy" id="88217"/>
    <lineage>
        <taxon>Eukaryota</taxon>
        <taxon>Metazoa</taxon>
        <taxon>Ecdysozoa</taxon>
        <taxon>Arthropoda</taxon>
        <taxon>Hexapoda</taxon>
        <taxon>Insecta</taxon>
        <taxon>Pterygota</taxon>
        <taxon>Neoptera</taxon>
        <taxon>Endopterygota</taxon>
        <taxon>Hymenoptera</taxon>
        <taxon>Apocrita</taxon>
        <taxon>Aculeata</taxon>
        <taxon>Apoidea</taxon>
        <taxon>Anthophila</taxon>
        <taxon>Apidae</taxon>
        <taxon>Apis</taxon>
    </lineage>
</organism>
<name>Q4QYZ2_APICA</name>
<proteinExistence type="evidence at transcript level"/>
<dbReference type="EMBL" id="AM040206">
    <property type="protein sequence ID" value="CAJ09695.1"/>
    <property type="molecule type" value="mRNA"/>
</dbReference>
<protein>
    <submittedName>
        <fullName evidence="1">NMDA-type glutamate receptor subunit 1, variant 7 (NR1.7)</fullName>
    </submittedName>
</protein>